<evidence type="ECO:0000313" key="1">
    <source>
        <dbReference type="EMBL" id="MSU88590.1"/>
    </source>
</evidence>
<dbReference type="InterPro" id="IPR027417">
    <property type="entry name" value="P-loop_NTPase"/>
</dbReference>
<comment type="caution">
    <text evidence="1">The sequence shown here is derived from an EMBL/GenBank/DDBJ whole genome shotgun (WGS) entry which is preliminary data.</text>
</comment>
<dbReference type="EMBL" id="WIND01000001">
    <property type="protein sequence ID" value="MSU88590.1"/>
    <property type="molecule type" value="Genomic_DNA"/>
</dbReference>
<dbReference type="Proteomes" id="UP000474957">
    <property type="component" value="Unassembled WGS sequence"/>
</dbReference>
<dbReference type="SUPFAM" id="SSF52540">
    <property type="entry name" value="P-loop containing nucleoside triphosphate hydrolases"/>
    <property type="match status" value="1"/>
</dbReference>
<dbReference type="Gene3D" id="3.40.50.300">
    <property type="entry name" value="P-loop containing nucleotide triphosphate hydrolases"/>
    <property type="match status" value="1"/>
</dbReference>
<evidence type="ECO:0008006" key="3">
    <source>
        <dbReference type="Google" id="ProtNLM"/>
    </source>
</evidence>
<name>A0A6L5YXB6_9RHOB</name>
<protein>
    <recommendedName>
        <fullName evidence="3">Sulfotransferase family protein</fullName>
    </recommendedName>
</protein>
<accession>A0A6L5YXB6</accession>
<dbReference type="RefSeq" id="WP_154444692.1">
    <property type="nucleotide sequence ID" value="NZ_WIND01000001.1"/>
</dbReference>
<proteinExistence type="predicted"/>
<dbReference type="AlphaFoldDB" id="A0A6L5YXB6"/>
<evidence type="ECO:0000313" key="2">
    <source>
        <dbReference type="Proteomes" id="UP000474957"/>
    </source>
</evidence>
<gene>
    <name evidence="1" type="ORF">GE300_03020</name>
</gene>
<organism evidence="1 2">
    <name type="scientific">Halovulum marinum</name>
    <dbReference type="NCBI Taxonomy" id="2662447"/>
    <lineage>
        <taxon>Bacteria</taxon>
        <taxon>Pseudomonadati</taxon>
        <taxon>Pseudomonadota</taxon>
        <taxon>Alphaproteobacteria</taxon>
        <taxon>Rhodobacterales</taxon>
        <taxon>Paracoccaceae</taxon>
        <taxon>Halovulum</taxon>
    </lineage>
</organism>
<keyword evidence="2" id="KW-1185">Reference proteome</keyword>
<reference evidence="1 2" key="1">
    <citation type="submission" date="2019-10" db="EMBL/GenBank/DDBJ databases">
        <title>Cognatihalovulum marinum gen. nov. sp. nov., a new member of the family Rhodobacteraceae isolated from deep seawater of the Northwest Indian Ocean.</title>
        <authorList>
            <person name="Ruan C."/>
            <person name="Wang J."/>
            <person name="Zheng X."/>
            <person name="Song L."/>
            <person name="Zhu Y."/>
            <person name="Huang Y."/>
            <person name="Lu Z."/>
            <person name="Du W."/>
            <person name="Huang L."/>
            <person name="Dai X."/>
        </authorList>
    </citation>
    <scope>NUCLEOTIDE SEQUENCE [LARGE SCALE GENOMIC DNA]</scope>
    <source>
        <strain evidence="1 2">2CG4</strain>
    </source>
</reference>
<sequence length="251" mass="28738">MIISHAHRFVFVKPMKVGGSSIENAIYPFLENDDLVGNNGQRNLRILRDLGRTCKVEAKSHAGAAALVEQFRRQILKYRFVSVVRNPWDRAVSLFYWHHQDLRESPIEEVRPKFQTWVKAGNVSFDRVGSPFWGGYPAVDMIVKYEALAEGFVEVSRRLDLPGVIDTNQHLDKAGLRPSESRDLGALYDDEAWALVDCVGAREIRMFGYGAETPQGNDRILCEFDAFPVRRKILGRFKQEQKRKEEQRTAA</sequence>